<dbReference type="InterPro" id="IPR005517">
    <property type="entry name" value="Transl_elong_EFG/EF2_IV"/>
</dbReference>
<dbReference type="GO" id="GO:0005525">
    <property type="term" value="F:GTP binding"/>
    <property type="evidence" value="ECO:0007669"/>
    <property type="project" value="UniProtKB-KW"/>
</dbReference>
<dbReference type="RefSeq" id="WP_114249190.1">
    <property type="nucleotide sequence ID" value="NZ_CP027306.1"/>
</dbReference>
<dbReference type="InterPro" id="IPR014721">
    <property type="entry name" value="Ribsml_uS5_D2-typ_fold_subgr"/>
</dbReference>
<sequence length="141" mass="15102">MTSEPAPGTRAFPPHPLRGVQASYVRQTSCPSDYAQVVADFEPWEEGVAFETAGTASVKGRPADELASFHEGFIQGVREELADLADRESGTVVAVAVVLQRIKVHEVDSHPGAFRAAGRVAVRKALVQAYGPPPGPKRRRG</sequence>
<organism evidence="4 5">
    <name type="scientific">Streptomyces atratus</name>
    <dbReference type="NCBI Taxonomy" id="1893"/>
    <lineage>
        <taxon>Bacteria</taxon>
        <taxon>Bacillati</taxon>
        <taxon>Actinomycetota</taxon>
        <taxon>Actinomycetes</taxon>
        <taxon>Kitasatosporales</taxon>
        <taxon>Streptomycetaceae</taxon>
        <taxon>Streptomyces</taxon>
    </lineage>
</organism>
<dbReference type="AlphaFoldDB" id="A0A2Z5JRB0"/>
<dbReference type="EMBL" id="CP027306">
    <property type="protein sequence ID" value="AXE82972.1"/>
    <property type="molecule type" value="Genomic_DNA"/>
</dbReference>
<evidence type="ECO:0000313" key="5">
    <source>
        <dbReference type="Proteomes" id="UP000252698"/>
    </source>
</evidence>
<dbReference type="SMART" id="SM00889">
    <property type="entry name" value="EFG_IV"/>
    <property type="match status" value="1"/>
</dbReference>
<proteinExistence type="predicted"/>
<protein>
    <recommendedName>
        <fullName evidence="3">Translation elongation factor EFG/EF2 domain-containing protein</fullName>
    </recommendedName>
</protein>
<dbReference type="Pfam" id="PF03764">
    <property type="entry name" value="EFG_IV"/>
    <property type="match status" value="1"/>
</dbReference>
<dbReference type="SUPFAM" id="SSF54211">
    <property type="entry name" value="Ribosomal protein S5 domain 2-like"/>
    <property type="match status" value="1"/>
</dbReference>
<evidence type="ECO:0000256" key="2">
    <source>
        <dbReference type="ARBA" id="ARBA00023134"/>
    </source>
</evidence>
<accession>A0A2Z5JRB0</accession>
<evidence type="ECO:0000256" key="1">
    <source>
        <dbReference type="ARBA" id="ARBA00022741"/>
    </source>
</evidence>
<dbReference type="Proteomes" id="UP000252698">
    <property type="component" value="Chromosome"/>
</dbReference>
<name>A0A2Z5JRB0_STRAR</name>
<dbReference type="GeneID" id="95521200"/>
<feature type="domain" description="Translation elongation factor EFG/EF2" evidence="3">
    <location>
        <begin position="9"/>
        <end position="130"/>
    </location>
</feature>
<dbReference type="Gene3D" id="3.30.230.10">
    <property type="match status" value="1"/>
</dbReference>
<evidence type="ECO:0000259" key="3">
    <source>
        <dbReference type="SMART" id="SM00889"/>
    </source>
</evidence>
<dbReference type="InterPro" id="IPR020568">
    <property type="entry name" value="Ribosomal_Su5_D2-typ_SF"/>
</dbReference>
<evidence type="ECO:0000313" key="4">
    <source>
        <dbReference type="EMBL" id="AXE82972.1"/>
    </source>
</evidence>
<reference evidence="4 5" key="1">
    <citation type="journal article" date="2018" name="Front. Microbiol.">
        <title>Genome Sequencing of Streptomyces atratus SCSIOZH16 and Activation Production of Nocardamine via Metabolic Engineering.</title>
        <authorList>
            <person name="Li Y."/>
            <person name="Zhang C."/>
            <person name="Liu C."/>
            <person name="Ju J."/>
            <person name="Ma J."/>
        </authorList>
    </citation>
    <scope>NUCLEOTIDE SEQUENCE [LARGE SCALE GENOMIC DNA]</scope>
    <source>
        <strain evidence="4 5">SCSIO_ZH16</strain>
    </source>
</reference>
<dbReference type="KEGG" id="sata:C5746_22510"/>
<gene>
    <name evidence="4" type="ORF">C5746_22510</name>
</gene>
<keyword evidence="1" id="KW-0547">Nucleotide-binding</keyword>
<keyword evidence="2" id="KW-0342">GTP-binding</keyword>